<accession>W7KTU4</accession>
<name>W7KTU4_9CREN</name>
<gene>
    <name evidence="1" type="ORF">ASUL_08669</name>
</gene>
<sequence length="52" mass="5935">MSVVDYLSKIPPQEFEKFVATVLLPKLGFKNVKWVGGDPQIGAQMSWPSWRK</sequence>
<evidence type="ECO:0000313" key="1">
    <source>
        <dbReference type="EMBL" id="EWG06626.1"/>
    </source>
</evidence>
<evidence type="ECO:0000313" key="2">
    <source>
        <dbReference type="Proteomes" id="UP000054284"/>
    </source>
</evidence>
<keyword evidence="2" id="KW-1185">Reference proteome</keyword>
<protein>
    <submittedName>
        <fullName evidence="1">Uncharacterized protein</fullName>
    </submittedName>
</protein>
<dbReference type="EMBL" id="ASRH01000012">
    <property type="protein sequence ID" value="EWG06626.1"/>
    <property type="molecule type" value="Genomic_DNA"/>
</dbReference>
<dbReference type="Proteomes" id="UP000054284">
    <property type="component" value="Unassembled WGS sequence"/>
</dbReference>
<proteinExistence type="predicted"/>
<reference evidence="1 2" key="1">
    <citation type="journal article" date="2014" name="Genome Announc.">
        <title>Draft Genome Sequence of the Sulfolobales Archaeon AZ1, Obtained through Metagenomic Analysis of a Mexican Hot Spring.</title>
        <authorList>
            <person name="Servin-Garciduenas L.E."/>
            <person name="Martinez-Romero E."/>
        </authorList>
    </citation>
    <scope>NUCLEOTIDE SEQUENCE [LARGE SCALE GENOMIC DNA]</scope>
    <source>
        <strain evidence="1">AZ1-illumnia</strain>
    </source>
</reference>
<dbReference type="AlphaFoldDB" id="W7KTU4"/>
<organism evidence="1 2">
    <name type="scientific">Candidatus Aramenus sulfurataquae</name>
    <dbReference type="NCBI Taxonomy" id="1326980"/>
    <lineage>
        <taxon>Archaea</taxon>
        <taxon>Thermoproteota</taxon>
        <taxon>Thermoprotei</taxon>
        <taxon>Sulfolobales</taxon>
        <taxon>Sulfolobaceae</taxon>
        <taxon>Candidatus Aramenus</taxon>
    </lineage>
</organism>
<comment type="caution">
    <text evidence="1">The sequence shown here is derived from an EMBL/GenBank/DDBJ whole genome shotgun (WGS) entry which is preliminary data.</text>
</comment>